<dbReference type="Proteomes" id="UP000254589">
    <property type="component" value="Unassembled WGS sequence"/>
</dbReference>
<evidence type="ECO:0000256" key="1">
    <source>
        <dbReference type="SAM" id="MobiDB-lite"/>
    </source>
</evidence>
<organism evidence="2 3">
    <name type="scientific">Pandoraea pulmonicola</name>
    <dbReference type="NCBI Taxonomy" id="93221"/>
    <lineage>
        <taxon>Bacteria</taxon>
        <taxon>Pseudomonadati</taxon>
        <taxon>Pseudomonadota</taxon>
        <taxon>Betaproteobacteria</taxon>
        <taxon>Burkholderiales</taxon>
        <taxon>Burkholderiaceae</taxon>
        <taxon>Pandoraea</taxon>
    </lineage>
</organism>
<accession>A0AAJ5D1Q1</accession>
<feature type="compositionally biased region" description="Polar residues" evidence="1">
    <location>
        <begin position="12"/>
        <end position="32"/>
    </location>
</feature>
<dbReference type="InterPro" id="IPR014057">
    <property type="entry name" value="HI1420"/>
</dbReference>
<reference evidence="2 3" key="1">
    <citation type="submission" date="2018-06" db="EMBL/GenBank/DDBJ databases">
        <authorList>
            <consortium name="Pathogen Informatics"/>
            <person name="Doyle S."/>
        </authorList>
    </citation>
    <scope>NUCLEOTIDE SEQUENCE [LARGE SCALE GENOMIC DNA]</scope>
    <source>
        <strain evidence="2 3">NCTC13159</strain>
    </source>
</reference>
<proteinExistence type="predicted"/>
<comment type="caution">
    <text evidence="2">The sequence shown here is derived from an EMBL/GenBank/DDBJ whole genome shotgun (WGS) entry which is preliminary data.</text>
</comment>
<feature type="region of interest" description="Disordered" evidence="1">
    <location>
        <begin position="1"/>
        <end position="35"/>
    </location>
</feature>
<dbReference type="AlphaFoldDB" id="A0AAJ5D1Q1"/>
<sequence>MSRGPTEVGRKNGSQTPASWRSLQGCQTSTAQAKDIKRAKKLTDELEDGEMKLSELKAFDAAEVLKDDETIRHYLSFAFEGGDSREIQQALSTVVRARGMSALARESRVGRRS</sequence>
<dbReference type="EMBL" id="UGSJ01000001">
    <property type="protein sequence ID" value="SUA92016.1"/>
    <property type="molecule type" value="Genomic_DNA"/>
</dbReference>
<dbReference type="NCBIfam" id="TIGR02684">
    <property type="entry name" value="dnstrm_HI1420"/>
    <property type="match status" value="1"/>
</dbReference>
<dbReference type="Pfam" id="PF21716">
    <property type="entry name" value="dnstrm_HI1420"/>
    <property type="match status" value="1"/>
</dbReference>
<dbReference type="RefSeq" id="WP_174556328.1">
    <property type="nucleotide sequence ID" value="NZ_CP010310.2"/>
</dbReference>
<evidence type="ECO:0000313" key="2">
    <source>
        <dbReference type="EMBL" id="SUA92016.1"/>
    </source>
</evidence>
<gene>
    <name evidence="2" type="ORF">NCTC13159_03537</name>
</gene>
<evidence type="ECO:0000313" key="3">
    <source>
        <dbReference type="Proteomes" id="UP000254589"/>
    </source>
</evidence>
<name>A0AAJ5D1Q1_PANPU</name>
<protein>
    <submittedName>
        <fullName evidence="2">Predicted transcriptional regulator</fullName>
    </submittedName>
</protein>